<comment type="catalytic activity">
    <reaction evidence="1">
        <text>Release of an N-terminal amino acid, Xaa-|-Yaa- from a peptide, amide or arylamide. Xaa is preferably Ala, but may be most amino acids including Pro (slow action). When a terminal hydrophobic residue is followed by a prolyl residue, the two may be released as an intact Xaa-Pro dipeptide.</text>
        <dbReference type="EC" id="3.4.11.2"/>
    </reaction>
</comment>
<sequence>MKYRLTFLKSILAFAKCHAKHFDKACLELVERLPVTASAKAYRNILLLTFWFIAFVGIGGKAYTQEIAPQTTTVDIQSIRAVVTPQFGTQSIKGQVWVRFIPLKDVTEVRLDAKNMTVSDSATIATITAEKDHIVLTGDFKAIQEYTVQFDYTAIPKQTLYFVNAGGNDQIWTQGQGKYTSHWLPSIDDVNDKIEFDISVIAPTIYQVTTNGKLIDKETLGESTVWSFDMQQPMSSYLVALTVGEYKKTTFPSTSGVPLEFYYYLEDSLKAESTYRYSKQIFDFFETEIGVPYPWQNYKQVPVKDFLYAGMENTSTTIFSDSFVVDSIGFTDRNYVNVNAHELAHQWFGDLVTATKSEHHWLQEGFATYYALLAEREIFGDDYFYFKLYESAEQLRDLSDQGKGQQLVAAGGSSLTYYQKGAWALHILKETVGASAFAKAVTNYLNTYAYKNVTTKDFMAEVEAVYGKDLTEYKKKWLYQSAFQAAEALESLKKSAFMRSYFELQALRPYPLKDKLKPLESSLKLPNEYLGQEAVYQLAGADLRESIGLYKQAFASKNTFVRQAIATSVDQIQDPLLYQFESFLKDESYITREQAFLKLWLYYRTQNDLPKQHALLDDMDGQFGFSDGNIRTLWLTLSLATQEYKGDEAGARYGELVSYTGGEYPFQLRENAFQYLRQIQSFDRTSLKNLVKACTHHSWRFRETARNLLNELIKEPRTVELLESVKPLLNEKELAYLKRVSL</sequence>
<dbReference type="InterPro" id="IPR042097">
    <property type="entry name" value="Aminopeptidase_N-like_N_sf"/>
</dbReference>
<dbReference type="Proteomes" id="UP001596043">
    <property type="component" value="Unassembled WGS sequence"/>
</dbReference>
<keyword evidence="6 14" id="KW-0031">Aminopeptidase</keyword>
<dbReference type="PANTHER" id="PTHR11533:SF174">
    <property type="entry name" value="PUROMYCIN-SENSITIVE AMINOPEPTIDASE-RELATED"/>
    <property type="match status" value="1"/>
</dbReference>
<dbReference type="InterPro" id="IPR001930">
    <property type="entry name" value="Peptidase_M1"/>
</dbReference>
<evidence type="ECO:0000256" key="11">
    <source>
        <dbReference type="ARBA" id="ARBA00023049"/>
    </source>
</evidence>
<dbReference type="SUPFAM" id="SSF55486">
    <property type="entry name" value="Metalloproteases ('zincins'), catalytic domain"/>
    <property type="match status" value="1"/>
</dbReference>
<evidence type="ECO:0000313" key="15">
    <source>
        <dbReference type="Proteomes" id="UP001596043"/>
    </source>
</evidence>
<dbReference type="InterPro" id="IPR014782">
    <property type="entry name" value="Peptidase_M1_dom"/>
</dbReference>
<protein>
    <recommendedName>
        <fullName evidence="5">Aminopeptidase N</fullName>
        <ecNumber evidence="4">3.4.11.2</ecNumber>
    </recommendedName>
</protein>
<accession>A0ABV9I0K7</accession>
<keyword evidence="10" id="KW-0862">Zinc</keyword>
<evidence type="ECO:0000256" key="3">
    <source>
        <dbReference type="ARBA" id="ARBA00010136"/>
    </source>
</evidence>
<gene>
    <name evidence="14" type="ORF">ACFO3O_16840</name>
</gene>
<evidence type="ECO:0000259" key="13">
    <source>
        <dbReference type="Pfam" id="PF17900"/>
    </source>
</evidence>
<dbReference type="InterPro" id="IPR011989">
    <property type="entry name" value="ARM-like"/>
</dbReference>
<dbReference type="SUPFAM" id="SSF48371">
    <property type="entry name" value="ARM repeat"/>
    <property type="match status" value="1"/>
</dbReference>
<keyword evidence="7" id="KW-0645">Protease</keyword>
<evidence type="ECO:0000256" key="1">
    <source>
        <dbReference type="ARBA" id="ARBA00000098"/>
    </source>
</evidence>
<dbReference type="GO" id="GO:0004177">
    <property type="term" value="F:aminopeptidase activity"/>
    <property type="evidence" value="ECO:0007669"/>
    <property type="project" value="UniProtKB-KW"/>
</dbReference>
<dbReference type="InterPro" id="IPR045357">
    <property type="entry name" value="Aminopeptidase_N-like_N"/>
</dbReference>
<keyword evidence="11" id="KW-0482">Metalloprotease</keyword>
<dbReference type="PRINTS" id="PR00756">
    <property type="entry name" value="ALADIPTASE"/>
</dbReference>
<proteinExistence type="inferred from homology"/>
<dbReference type="Pfam" id="PF17900">
    <property type="entry name" value="Peptidase_M1_N"/>
    <property type="match status" value="1"/>
</dbReference>
<keyword evidence="9 14" id="KW-0378">Hydrolase</keyword>
<dbReference type="InterPro" id="IPR050344">
    <property type="entry name" value="Peptidase_M1_aminopeptidases"/>
</dbReference>
<dbReference type="EC" id="3.4.11.2" evidence="4"/>
<evidence type="ECO:0000256" key="9">
    <source>
        <dbReference type="ARBA" id="ARBA00022801"/>
    </source>
</evidence>
<evidence type="ECO:0000256" key="2">
    <source>
        <dbReference type="ARBA" id="ARBA00001947"/>
    </source>
</evidence>
<dbReference type="RefSeq" id="WP_379980944.1">
    <property type="nucleotide sequence ID" value="NZ_JBHSFV010000011.1"/>
</dbReference>
<name>A0ABV9I0K7_9FLAO</name>
<keyword evidence="8" id="KW-0479">Metal-binding</keyword>
<evidence type="ECO:0000256" key="8">
    <source>
        <dbReference type="ARBA" id="ARBA00022723"/>
    </source>
</evidence>
<reference evidence="15" key="1">
    <citation type="journal article" date="2019" name="Int. J. Syst. Evol. Microbiol.">
        <title>The Global Catalogue of Microorganisms (GCM) 10K type strain sequencing project: providing services to taxonomists for standard genome sequencing and annotation.</title>
        <authorList>
            <consortium name="The Broad Institute Genomics Platform"/>
            <consortium name="The Broad Institute Genome Sequencing Center for Infectious Disease"/>
            <person name="Wu L."/>
            <person name="Ma J."/>
        </authorList>
    </citation>
    <scope>NUCLEOTIDE SEQUENCE [LARGE SCALE GENOMIC DNA]</scope>
    <source>
        <strain evidence="15">YJ-61-S</strain>
    </source>
</reference>
<comment type="cofactor">
    <cofactor evidence="2">
        <name>Zn(2+)</name>
        <dbReference type="ChEBI" id="CHEBI:29105"/>
    </cofactor>
</comment>
<dbReference type="Pfam" id="PF01433">
    <property type="entry name" value="Peptidase_M1"/>
    <property type="match status" value="1"/>
</dbReference>
<comment type="caution">
    <text evidence="14">The sequence shown here is derived from an EMBL/GenBank/DDBJ whole genome shotgun (WGS) entry which is preliminary data.</text>
</comment>
<organism evidence="14 15">
    <name type="scientific">Dokdonia ponticola</name>
    <dbReference type="NCBI Taxonomy" id="2041041"/>
    <lineage>
        <taxon>Bacteria</taxon>
        <taxon>Pseudomonadati</taxon>
        <taxon>Bacteroidota</taxon>
        <taxon>Flavobacteriia</taxon>
        <taxon>Flavobacteriales</taxon>
        <taxon>Flavobacteriaceae</taxon>
        <taxon>Dokdonia</taxon>
    </lineage>
</organism>
<dbReference type="Gene3D" id="1.10.390.10">
    <property type="entry name" value="Neutral Protease Domain 2"/>
    <property type="match status" value="1"/>
</dbReference>
<feature type="domain" description="Aminopeptidase N-like N-terminal" evidence="13">
    <location>
        <begin position="84"/>
        <end position="238"/>
    </location>
</feature>
<evidence type="ECO:0000256" key="10">
    <source>
        <dbReference type="ARBA" id="ARBA00022833"/>
    </source>
</evidence>
<evidence type="ECO:0000259" key="12">
    <source>
        <dbReference type="Pfam" id="PF01433"/>
    </source>
</evidence>
<dbReference type="InterPro" id="IPR027268">
    <property type="entry name" value="Peptidase_M4/M1_CTD_sf"/>
</dbReference>
<comment type="similarity">
    <text evidence="3">Belongs to the peptidase M1 family.</text>
</comment>
<dbReference type="CDD" id="cd09603">
    <property type="entry name" value="M1_APN_like"/>
    <property type="match status" value="1"/>
</dbReference>
<evidence type="ECO:0000256" key="4">
    <source>
        <dbReference type="ARBA" id="ARBA00012564"/>
    </source>
</evidence>
<evidence type="ECO:0000256" key="7">
    <source>
        <dbReference type="ARBA" id="ARBA00022670"/>
    </source>
</evidence>
<dbReference type="InterPro" id="IPR016024">
    <property type="entry name" value="ARM-type_fold"/>
</dbReference>
<dbReference type="Gene3D" id="2.60.40.1730">
    <property type="entry name" value="tricorn interacting facor f3 domain"/>
    <property type="match status" value="1"/>
</dbReference>
<feature type="domain" description="Peptidase M1 membrane alanine aminopeptidase" evidence="12">
    <location>
        <begin position="278"/>
        <end position="477"/>
    </location>
</feature>
<keyword evidence="15" id="KW-1185">Reference proteome</keyword>
<dbReference type="SUPFAM" id="SSF63737">
    <property type="entry name" value="Leukotriene A4 hydrolase N-terminal domain"/>
    <property type="match status" value="1"/>
</dbReference>
<dbReference type="Gene3D" id="1.25.10.10">
    <property type="entry name" value="Leucine-rich Repeat Variant"/>
    <property type="match status" value="1"/>
</dbReference>
<evidence type="ECO:0000313" key="14">
    <source>
        <dbReference type="EMBL" id="MFC4635580.1"/>
    </source>
</evidence>
<dbReference type="EMBL" id="JBHSFV010000011">
    <property type="protein sequence ID" value="MFC4635580.1"/>
    <property type="molecule type" value="Genomic_DNA"/>
</dbReference>
<evidence type="ECO:0000256" key="6">
    <source>
        <dbReference type="ARBA" id="ARBA00022438"/>
    </source>
</evidence>
<evidence type="ECO:0000256" key="5">
    <source>
        <dbReference type="ARBA" id="ARBA00015611"/>
    </source>
</evidence>
<dbReference type="PANTHER" id="PTHR11533">
    <property type="entry name" value="PROTEASE M1 ZINC METALLOPROTEASE"/>
    <property type="match status" value="1"/>
</dbReference>